<dbReference type="PANTHER" id="PTHR47268">
    <property type="entry name" value="ACYLPHOSPHATASE"/>
    <property type="match status" value="1"/>
</dbReference>
<keyword evidence="5" id="KW-0378">Hydrolase</keyword>
<evidence type="ECO:0000256" key="4">
    <source>
        <dbReference type="ARBA" id="ARBA00047645"/>
    </source>
</evidence>
<accession>A0A660L507</accession>
<comment type="catalytic activity">
    <reaction evidence="4 5">
        <text>an acyl phosphate + H2O = a carboxylate + phosphate + H(+)</text>
        <dbReference type="Rhea" id="RHEA:14965"/>
        <dbReference type="ChEBI" id="CHEBI:15377"/>
        <dbReference type="ChEBI" id="CHEBI:15378"/>
        <dbReference type="ChEBI" id="CHEBI:29067"/>
        <dbReference type="ChEBI" id="CHEBI:43474"/>
        <dbReference type="ChEBI" id="CHEBI:59918"/>
        <dbReference type="EC" id="3.6.1.7"/>
    </reaction>
</comment>
<dbReference type="InterPro" id="IPR020456">
    <property type="entry name" value="Acylphosphatase"/>
</dbReference>
<dbReference type="PANTHER" id="PTHR47268:SF4">
    <property type="entry name" value="ACYLPHOSPHATASE"/>
    <property type="match status" value="1"/>
</dbReference>
<evidence type="ECO:0000259" key="7">
    <source>
        <dbReference type="PROSITE" id="PS51160"/>
    </source>
</evidence>
<dbReference type="RefSeq" id="WP_121256997.1">
    <property type="nucleotide sequence ID" value="NZ_RBIL01000002.1"/>
</dbReference>
<sequence length="89" mass="9587">MTQRRRVVAHGNVQGVFFRDSTRREAERRGVAGWAENLSDGTVGAVFEGPEADVEAMVEFVRGGPGHSTVDGLDVAVEEPEGLSGFLTR</sequence>
<gene>
    <name evidence="8" type="ORF">C8N24_5966</name>
</gene>
<dbReference type="Gene3D" id="3.30.70.100">
    <property type="match status" value="1"/>
</dbReference>
<protein>
    <recommendedName>
        <fullName evidence="3 5">acylphosphatase</fullName>
        <ecNumber evidence="2 5">3.6.1.7</ecNumber>
    </recommendedName>
</protein>
<keyword evidence="9" id="KW-1185">Reference proteome</keyword>
<dbReference type="GO" id="GO:0003998">
    <property type="term" value="F:acylphosphatase activity"/>
    <property type="evidence" value="ECO:0007669"/>
    <property type="project" value="UniProtKB-EC"/>
</dbReference>
<dbReference type="PROSITE" id="PS51160">
    <property type="entry name" value="ACYLPHOSPHATASE_3"/>
    <property type="match status" value="1"/>
</dbReference>
<dbReference type="PRINTS" id="PR00112">
    <property type="entry name" value="ACYLPHPHTASE"/>
</dbReference>
<comment type="caution">
    <text evidence="8">The sequence shown here is derived from an EMBL/GenBank/DDBJ whole genome shotgun (WGS) entry which is preliminary data.</text>
</comment>
<proteinExistence type="inferred from homology"/>
<evidence type="ECO:0000313" key="9">
    <source>
        <dbReference type="Proteomes" id="UP000278962"/>
    </source>
</evidence>
<organism evidence="8 9">
    <name type="scientific">Solirubrobacter pauli</name>
    <dbReference type="NCBI Taxonomy" id="166793"/>
    <lineage>
        <taxon>Bacteria</taxon>
        <taxon>Bacillati</taxon>
        <taxon>Actinomycetota</taxon>
        <taxon>Thermoleophilia</taxon>
        <taxon>Solirubrobacterales</taxon>
        <taxon>Solirubrobacteraceae</taxon>
        <taxon>Solirubrobacter</taxon>
    </lineage>
</organism>
<dbReference type="SUPFAM" id="SSF54975">
    <property type="entry name" value="Acylphosphatase/BLUF domain-like"/>
    <property type="match status" value="1"/>
</dbReference>
<dbReference type="Pfam" id="PF00708">
    <property type="entry name" value="Acylphosphatase"/>
    <property type="match status" value="1"/>
</dbReference>
<name>A0A660L507_9ACTN</name>
<evidence type="ECO:0000256" key="5">
    <source>
        <dbReference type="PROSITE-ProRule" id="PRU00520"/>
    </source>
</evidence>
<evidence type="ECO:0000256" key="1">
    <source>
        <dbReference type="ARBA" id="ARBA00005614"/>
    </source>
</evidence>
<comment type="similarity">
    <text evidence="1 6">Belongs to the acylphosphatase family.</text>
</comment>
<evidence type="ECO:0000256" key="6">
    <source>
        <dbReference type="RuleBase" id="RU004168"/>
    </source>
</evidence>
<dbReference type="Proteomes" id="UP000278962">
    <property type="component" value="Unassembled WGS sequence"/>
</dbReference>
<reference evidence="8 9" key="1">
    <citation type="submission" date="2018-10" db="EMBL/GenBank/DDBJ databases">
        <title>Genomic Encyclopedia of Archaeal and Bacterial Type Strains, Phase II (KMG-II): from individual species to whole genera.</title>
        <authorList>
            <person name="Goeker M."/>
        </authorList>
    </citation>
    <scope>NUCLEOTIDE SEQUENCE [LARGE SCALE GENOMIC DNA]</scope>
    <source>
        <strain evidence="8 9">DSM 14954</strain>
    </source>
</reference>
<dbReference type="InterPro" id="IPR001792">
    <property type="entry name" value="Acylphosphatase-like_dom"/>
</dbReference>
<evidence type="ECO:0000256" key="3">
    <source>
        <dbReference type="ARBA" id="ARBA00015991"/>
    </source>
</evidence>
<evidence type="ECO:0000313" key="8">
    <source>
        <dbReference type="EMBL" id="RKQ87932.1"/>
    </source>
</evidence>
<feature type="active site" evidence="5">
    <location>
        <position position="19"/>
    </location>
</feature>
<dbReference type="OrthoDB" id="3182027at2"/>
<feature type="domain" description="Acylphosphatase-like" evidence="7">
    <location>
        <begin position="4"/>
        <end position="89"/>
    </location>
</feature>
<dbReference type="EC" id="3.6.1.7" evidence="2 5"/>
<dbReference type="EMBL" id="RBIL01000002">
    <property type="protein sequence ID" value="RKQ87932.1"/>
    <property type="molecule type" value="Genomic_DNA"/>
</dbReference>
<dbReference type="AlphaFoldDB" id="A0A660L507"/>
<dbReference type="InterPro" id="IPR036046">
    <property type="entry name" value="Acylphosphatase-like_dom_sf"/>
</dbReference>
<evidence type="ECO:0000256" key="2">
    <source>
        <dbReference type="ARBA" id="ARBA00012150"/>
    </source>
</evidence>
<feature type="active site" evidence="5">
    <location>
        <position position="37"/>
    </location>
</feature>